<sequence length="74" mass="8398">MIGLILLFSALIELTEGVMNTIFHDYIELHHGILIYALARIGINITEIVEGVKITKEEFPVKNDNKLFVMKGKK</sequence>
<comment type="caution">
    <text evidence="1">The sequence shown here is derived from an EMBL/GenBank/DDBJ whole genome shotgun (WGS) entry which is preliminary data.</text>
</comment>
<dbReference type="EMBL" id="MJEH01000008">
    <property type="protein sequence ID" value="OEH93830.1"/>
    <property type="molecule type" value="Genomic_DNA"/>
</dbReference>
<gene>
    <name evidence="1" type="ORF">BFG57_10945</name>
</gene>
<proteinExistence type="predicted"/>
<evidence type="ECO:0000313" key="1">
    <source>
        <dbReference type="EMBL" id="OEH93830.1"/>
    </source>
</evidence>
<dbReference type="STRING" id="1305675.BFG57_10945"/>
<dbReference type="AlphaFoldDB" id="A0A1E5LIC6"/>
<dbReference type="RefSeq" id="WP_069716121.1">
    <property type="nucleotide sequence ID" value="NZ_MJEH01000008.1"/>
</dbReference>
<name>A0A1E5LIC6_9BACI</name>
<dbReference type="Proteomes" id="UP000095209">
    <property type="component" value="Unassembled WGS sequence"/>
</dbReference>
<evidence type="ECO:0000313" key="2">
    <source>
        <dbReference type="Proteomes" id="UP000095209"/>
    </source>
</evidence>
<accession>A0A1E5LIC6</accession>
<organism evidence="1 2">
    <name type="scientific">Bacillus solimangrovi</name>
    <dbReference type="NCBI Taxonomy" id="1305675"/>
    <lineage>
        <taxon>Bacteria</taxon>
        <taxon>Bacillati</taxon>
        <taxon>Bacillota</taxon>
        <taxon>Bacilli</taxon>
        <taxon>Bacillales</taxon>
        <taxon>Bacillaceae</taxon>
        <taxon>Bacillus</taxon>
    </lineage>
</organism>
<keyword evidence="2" id="KW-1185">Reference proteome</keyword>
<protein>
    <submittedName>
        <fullName evidence="1">Uncharacterized protein</fullName>
    </submittedName>
</protein>
<reference evidence="1 2" key="1">
    <citation type="submission" date="2016-08" db="EMBL/GenBank/DDBJ databases">
        <title>Genome of Bacillus solimangrovi GH2-4.</title>
        <authorList>
            <person name="Lim S."/>
            <person name="Kim B.-C."/>
        </authorList>
    </citation>
    <scope>NUCLEOTIDE SEQUENCE [LARGE SCALE GENOMIC DNA]</scope>
    <source>
        <strain evidence="1 2">GH2-4</strain>
    </source>
</reference>